<evidence type="ECO:0000313" key="1">
    <source>
        <dbReference type="EMBL" id="CAD7054487.1"/>
    </source>
</evidence>
<evidence type="ECO:0008006" key="3">
    <source>
        <dbReference type="Google" id="ProtNLM"/>
    </source>
</evidence>
<comment type="caution">
    <text evidence="1">The sequence shown here is derived from an EMBL/GenBank/DDBJ whole genome shotgun (WGS) entry which is preliminary data.</text>
</comment>
<sequence length="74" mass="7874">MTITKGEIRQVLGPVGDTLAAEIASTGATVQELTEAWGWINSDEAMMKEGRPLPGPRVAELVALLEPEQDDDGP</sequence>
<dbReference type="EMBL" id="CABFWF030000018">
    <property type="protein sequence ID" value="CAD7054487.1"/>
    <property type="molecule type" value="Genomic_DNA"/>
</dbReference>
<keyword evidence="2" id="KW-1185">Reference proteome</keyword>
<protein>
    <recommendedName>
        <fullName evidence="3">CopG family transcriptional regulator</fullName>
    </recommendedName>
</protein>
<evidence type="ECO:0000313" key="2">
    <source>
        <dbReference type="Proteomes" id="UP000606921"/>
    </source>
</evidence>
<dbReference type="Proteomes" id="UP000606921">
    <property type="component" value="Unassembled WGS sequence"/>
</dbReference>
<dbReference type="RefSeq" id="WP_142521727.1">
    <property type="nucleotide sequence ID" value="NZ_CABFWF030000018.1"/>
</dbReference>
<proteinExistence type="predicted"/>
<accession>A0ABM8PY18</accession>
<gene>
    <name evidence="1" type="ORF">REJC140_02171</name>
</gene>
<reference evidence="1 2" key="1">
    <citation type="submission" date="2020-11" db="EMBL/GenBank/DDBJ databases">
        <authorList>
            <person name="Lassalle F."/>
        </authorList>
    </citation>
    <scope>NUCLEOTIDE SEQUENCE [LARGE SCALE GENOMIC DNA]</scope>
    <source>
        <strain evidence="1 2">JC140</strain>
    </source>
</reference>
<name>A0ABM8PY18_9HYPH</name>
<organism evidence="1 2">
    <name type="scientific">Pseudorhizobium endolithicum</name>
    <dbReference type="NCBI Taxonomy" id="1191678"/>
    <lineage>
        <taxon>Bacteria</taxon>
        <taxon>Pseudomonadati</taxon>
        <taxon>Pseudomonadota</taxon>
        <taxon>Alphaproteobacteria</taxon>
        <taxon>Hyphomicrobiales</taxon>
        <taxon>Rhizobiaceae</taxon>
        <taxon>Rhizobium/Agrobacterium group</taxon>
        <taxon>Pseudorhizobium</taxon>
    </lineage>
</organism>